<evidence type="ECO:0008006" key="3">
    <source>
        <dbReference type="Google" id="ProtNLM"/>
    </source>
</evidence>
<sequence length="150" mass="16677">MSDADQPVTVTPGEASRLTGISTSTLKQLCEGQALPGVVRVDRYTYRLRTDLLPTIEQVQHILDERIRIDVRRVRAAFARVQVELEAVGNDIAELEDDPSARIGVDLAAFDAYTISGHSTLRQALARLTDAKMDLQVNSQMARELRPGRY</sequence>
<protein>
    <recommendedName>
        <fullName evidence="3">MerR family transcriptional regulator</fullName>
    </recommendedName>
</protein>
<reference evidence="1 2" key="1">
    <citation type="submission" date="2019-09" db="EMBL/GenBank/DDBJ databases">
        <title>Complete Genome Sequence of Janibacter melonis M714 with both human health impact and industrial applications.</title>
        <authorList>
            <person name="Jin M."/>
            <person name="Zhao Q.R."/>
        </authorList>
    </citation>
    <scope>NUCLEOTIDE SEQUENCE [LARGE SCALE GENOMIC DNA]</scope>
    <source>
        <strain evidence="1 2">M714</strain>
    </source>
</reference>
<evidence type="ECO:0000313" key="2">
    <source>
        <dbReference type="Proteomes" id="UP000271708"/>
    </source>
</evidence>
<accession>A0A5P8FPQ8</accession>
<dbReference type="GeneID" id="59162092"/>
<organism evidence="1 2">
    <name type="scientific">Janibacter melonis</name>
    <dbReference type="NCBI Taxonomy" id="262209"/>
    <lineage>
        <taxon>Bacteria</taxon>
        <taxon>Bacillati</taxon>
        <taxon>Actinomycetota</taxon>
        <taxon>Actinomycetes</taxon>
        <taxon>Micrococcales</taxon>
        <taxon>Intrasporangiaceae</taxon>
        <taxon>Janibacter</taxon>
    </lineage>
</organism>
<dbReference type="EMBL" id="CP044548">
    <property type="protein sequence ID" value="QFQ31030.2"/>
    <property type="molecule type" value="Genomic_DNA"/>
</dbReference>
<dbReference type="AlphaFoldDB" id="A0A5P8FPQ8"/>
<dbReference type="RefSeq" id="WP_123093693.1">
    <property type="nucleotide sequence ID" value="NZ_CP044548.2"/>
</dbReference>
<name>A0A5P8FPQ8_9MICO</name>
<dbReference type="Proteomes" id="UP000271708">
    <property type="component" value="Chromosome"/>
</dbReference>
<proteinExistence type="predicted"/>
<gene>
    <name evidence="1" type="ORF">EEW87_012980</name>
</gene>
<evidence type="ECO:0000313" key="1">
    <source>
        <dbReference type="EMBL" id="QFQ31030.2"/>
    </source>
</evidence>
<dbReference type="KEGG" id="jme:EEW87_012980"/>